<keyword evidence="2" id="KW-1185">Reference proteome</keyword>
<protein>
    <recommendedName>
        <fullName evidence="3">Transglycosylase SLT domain-containing protein</fullName>
    </recommendedName>
</protein>
<gene>
    <name evidence="1" type="ORF">OLEAN_C08750</name>
</gene>
<name>R4YKI3_OLEAN</name>
<dbReference type="STRING" id="698738.OLEAN_C08750"/>
<dbReference type="Proteomes" id="UP000032749">
    <property type="component" value="Chromosome"/>
</dbReference>
<evidence type="ECO:0000313" key="1">
    <source>
        <dbReference type="EMBL" id="CCK75051.1"/>
    </source>
</evidence>
<dbReference type="OrthoDB" id="7355818at2"/>
<organism evidence="1 2">
    <name type="scientific">Oleispira antarctica RB-8</name>
    <dbReference type="NCBI Taxonomy" id="698738"/>
    <lineage>
        <taxon>Bacteria</taxon>
        <taxon>Pseudomonadati</taxon>
        <taxon>Pseudomonadota</taxon>
        <taxon>Gammaproteobacteria</taxon>
        <taxon>Oceanospirillales</taxon>
        <taxon>Oceanospirillaceae</taxon>
        <taxon>Oleispira</taxon>
    </lineage>
</organism>
<evidence type="ECO:0008006" key="3">
    <source>
        <dbReference type="Google" id="ProtNLM"/>
    </source>
</evidence>
<reference evidence="1 2" key="1">
    <citation type="journal article" date="2013" name="Nat. Commun.">
        <title>Genome sequence and functional genomic analysis of the oil-degrading bacterium Oleispira antarctica.</title>
        <authorList>
            <person name="Kube M."/>
            <person name="Chernikova T.N."/>
            <person name="Al-Ramahi Y."/>
            <person name="Beloqui A."/>
            <person name="Lopez-Cortez N."/>
            <person name="Guazzaroni M.E."/>
            <person name="Heipieper H.J."/>
            <person name="Klages S."/>
            <person name="Kotsyurbenko O.R."/>
            <person name="Langer I."/>
            <person name="Nechitaylo T.Y."/>
            <person name="Lunsdorf H."/>
            <person name="Fernandez M."/>
            <person name="Juarez S."/>
            <person name="Ciordia S."/>
            <person name="Singer A."/>
            <person name="Kagan O."/>
            <person name="Egorova O."/>
            <person name="Petit P.A."/>
            <person name="Stogios P."/>
            <person name="Kim Y."/>
            <person name="Tchigvintsev A."/>
            <person name="Flick R."/>
            <person name="Denaro R."/>
            <person name="Genovese M."/>
            <person name="Albar J.P."/>
            <person name="Reva O.N."/>
            <person name="Martinez-Gomariz M."/>
            <person name="Tran H."/>
            <person name="Ferrer M."/>
            <person name="Savchenko A."/>
            <person name="Yakunin A.F."/>
            <person name="Yakimov M.M."/>
            <person name="Golyshina O.V."/>
            <person name="Reinhardt R."/>
            <person name="Golyshin P.N."/>
        </authorList>
    </citation>
    <scope>NUCLEOTIDE SEQUENCE [LARGE SCALE GENOMIC DNA]</scope>
</reference>
<dbReference type="AlphaFoldDB" id="R4YKI3"/>
<dbReference type="HOGENOM" id="CLU_123882_1_0_6"/>
<dbReference type="KEGG" id="oai:OLEAN_C08750"/>
<sequence>MKKLALTVRTAIERSLEKFGLPNDEAIVRLLLMICAHESRGFVCCKQLNGGPALGLFQMEPNTFDFVQGYLTRTNKFPLISRSMIVERLLIDVEFAAAMARVYLWTEPTPLPDADDLQGLAEYASKFWNRGGEGEPHEYLNDFKIHVWGEV</sequence>
<evidence type="ECO:0000313" key="2">
    <source>
        <dbReference type="Proteomes" id="UP000032749"/>
    </source>
</evidence>
<proteinExistence type="predicted"/>
<dbReference type="EMBL" id="FO203512">
    <property type="protein sequence ID" value="CCK75051.1"/>
    <property type="molecule type" value="Genomic_DNA"/>
</dbReference>
<accession>R4YKI3</accession>